<dbReference type="Gene3D" id="3.40.50.720">
    <property type="entry name" value="NAD(P)-binding Rossmann-like Domain"/>
    <property type="match status" value="2"/>
</dbReference>
<comment type="cofactor">
    <cofactor evidence="1">
        <name>FAD</name>
        <dbReference type="ChEBI" id="CHEBI:57692"/>
    </cofactor>
</comment>
<evidence type="ECO:0000313" key="7">
    <source>
        <dbReference type="Proteomes" id="UP001054857"/>
    </source>
</evidence>
<keyword evidence="2" id="KW-0285">Flavoprotein</keyword>
<dbReference type="EMBL" id="BMAR01000009">
    <property type="protein sequence ID" value="GFR44964.1"/>
    <property type="molecule type" value="Genomic_DNA"/>
</dbReference>
<dbReference type="GO" id="GO:0005737">
    <property type="term" value="C:cytoplasm"/>
    <property type="evidence" value="ECO:0007669"/>
    <property type="project" value="TreeGrafter"/>
</dbReference>
<evidence type="ECO:0000256" key="4">
    <source>
        <dbReference type="ARBA" id="ARBA00023002"/>
    </source>
</evidence>
<feature type="compositionally biased region" description="Low complexity" evidence="5">
    <location>
        <begin position="142"/>
        <end position="155"/>
    </location>
</feature>
<keyword evidence="3" id="KW-0274">FAD</keyword>
<keyword evidence="7" id="KW-1185">Reference proteome</keyword>
<feature type="region of interest" description="Disordered" evidence="5">
    <location>
        <begin position="130"/>
        <end position="156"/>
    </location>
</feature>
<dbReference type="AlphaFoldDB" id="A0AAD3DPQ2"/>
<dbReference type="Proteomes" id="UP001054857">
    <property type="component" value="Unassembled WGS sequence"/>
</dbReference>
<feature type="compositionally biased region" description="Low complexity" evidence="5">
    <location>
        <begin position="263"/>
        <end position="278"/>
    </location>
</feature>
<accession>A0AAD3DPQ2</accession>
<sequence length="333" mass="35322">MQAHVHRPAPCAFAPKLVGARSSFPAAAHTTFIQRQAIRPPRSGAPARPTCSAGFQQLCPTSPLLTSRAHLTLRATSAYSPSGDCSNATITSPAAPPPPIITSRRPLHICIVGAGVVGLTTALRLLQLNQDPPTPHDTAAVSSAPPLSSRLGSSRPRPRRVEITVLASDFGRDTTTAGAAGLWGPYKLSDTPEELVCRWGGATYTHLMELAHSRQADAAGVMPCAVNSFFSEAQPLPFWRHIPFNFATMDPRHLDCLGRGRTGSSSSSGSGSSPPSGSAALHAVLSDVGRYREADPPPLPCGWGYHWSSVVCEGARYLAWLEEQYVPTCGQFS</sequence>
<evidence type="ECO:0000313" key="6">
    <source>
        <dbReference type="EMBL" id="GFR44964.1"/>
    </source>
</evidence>
<keyword evidence="4" id="KW-0560">Oxidoreductase</keyword>
<evidence type="ECO:0000256" key="3">
    <source>
        <dbReference type="ARBA" id="ARBA00022827"/>
    </source>
</evidence>
<dbReference type="GO" id="GO:0003884">
    <property type="term" value="F:D-amino-acid oxidase activity"/>
    <property type="evidence" value="ECO:0007669"/>
    <property type="project" value="InterPro"/>
</dbReference>
<protein>
    <recommendedName>
        <fullName evidence="8">FAD dependent oxidoreductase domain-containing protein</fullName>
    </recommendedName>
</protein>
<dbReference type="GO" id="GO:0019478">
    <property type="term" value="P:D-amino acid catabolic process"/>
    <property type="evidence" value="ECO:0007669"/>
    <property type="project" value="TreeGrafter"/>
</dbReference>
<dbReference type="PANTHER" id="PTHR11530:SF11">
    <property type="entry name" value="D-ASPARTATE OXIDASE"/>
    <property type="match status" value="1"/>
</dbReference>
<evidence type="ECO:0000256" key="2">
    <source>
        <dbReference type="ARBA" id="ARBA00022630"/>
    </source>
</evidence>
<evidence type="ECO:0000256" key="5">
    <source>
        <dbReference type="SAM" id="MobiDB-lite"/>
    </source>
</evidence>
<name>A0AAD3DPQ2_9CHLO</name>
<evidence type="ECO:0000256" key="1">
    <source>
        <dbReference type="ARBA" id="ARBA00001974"/>
    </source>
</evidence>
<dbReference type="GO" id="GO:0071949">
    <property type="term" value="F:FAD binding"/>
    <property type="evidence" value="ECO:0007669"/>
    <property type="project" value="InterPro"/>
</dbReference>
<organism evidence="6 7">
    <name type="scientific">Astrephomene gubernaculifera</name>
    <dbReference type="NCBI Taxonomy" id="47775"/>
    <lineage>
        <taxon>Eukaryota</taxon>
        <taxon>Viridiplantae</taxon>
        <taxon>Chlorophyta</taxon>
        <taxon>core chlorophytes</taxon>
        <taxon>Chlorophyceae</taxon>
        <taxon>CS clade</taxon>
        <taxon>Chlamydomonadales</taxon>
        <taxon>Astrephomenaceae</taxon>
        <taxon>Astrephomene</taxon>
    </lineage>
</organism>
<gene>
    <name evidence="6" type="ORF">Agub_g6274</name>
</gene>
<proteinExistence type="predicted"/>
<dbReference type="InterPro" id="IPR023209">
    <property type="entry name" value="DAO"/>
</dbReference>
<feature type="region of interest" description="Disordered" evidence="5">
    <location>
        <begin position="258"/>
        <end position="279"/>
    </location>
</feature>
<dbReference type="PANTHER" id="PTHR11530">
    <property type="entry name" value="D-AMINO ACID OXIDASE"/>
    <property type="match status" value="1"/>
</dbReference>
<dbReference type="SUPFAM" id="SSF51905">
    <property type="entry name" value="FAD/NAD(P)-binding domain"/>
    <property type="match status" value="1"/>
</dbReference>
<dbReference type="InterPro" id="IPR036188">
    <property type="entry name" value="FAD/NAD-bd_sf"/>
</dbReference>
<evidence type="ECO:0008006" key="8">
    <source>
        <dbReference type="Google" id="ProtNLM"/>
    </source>
</evidence>
<reference evidence="6 7" key="1">
    <citation type="journal article" date="2021" name="Sci. Rep.">
        <title>Genome sequencing of the multicellular alga Astrephomene provides insights into convergent evolution of germ-soma differentiation.</title>
        <authorList>
            <person name="Yamashita S."/>
            <person name="Yamamoto K."/>
            <person name="Matsuzaki R."/>
            <person name="Suzuki S."/>
            <person name="Yamaguchi H."/>
            <person name="Hirooka S."/>
            <person name="Minakuchi Y."/>
            <person name="Miyagishima S."/>
            <person name="Kawachi M."/>
            <person name="Toyoda A."/>
            <person name="Nozaki H."/>
        </authorList>
    </citation>
    <scope>NUCLEOTIDE SEQUENCE [LARGE SCALE GENOMIC DNA]</scope>
    <source>
        <strain evidence="6 7">NIES-4017</strain>
    </source>
</reference>
<comment type="caution">
    <text evidence="6">The sequence shown here is derived from an EMBL/GenBank/DDBJ whole genome shotgun (WGS) entry which is preliminary data.</text>
</comment>